<feature type="domain" description="Amidase" evidence="1">
    <location>
        <begin position="13"/>
        <end position="394"/>
    </location>
</feature>
<accession>A0A4Y3TKQ6</accession>
<evidence type="ECO:0000259" key="1">
    <source>
        <dbReference type="Pfam" id="PF01425"/>
    </source>
</evidence>
<comment type="caution">
    <text evidence="2">The sequence shown here is derived from an EMBL/GenBank/DDBJ whole genome shotgun (WGS) entry which is preliminary data.</text>
</comment>
<name>A0A4Y3TKQ6_9PROT</name>
<dbReference type="GO" id="GO:0003824">
    <property type="term" value="F:catalytic activity"/>
    <property type="evidence" value="ECO:0007669"/>
    <property type="project" value="InterPro"/>
</dbReference>
<organism evidence="2 3">
    <name type="scientific">Acetobacter orleanensis</name>
    <dbReference type="NCBI Taxonomy" id="104099"/>
    <lineage>
        <taxon>Bacteria</taxon>
        <taxon>Pseudomonadati</taxon>
        <taxon>Pseudomonadota</taxon>
        <taxon>Alphaproteobacteria</taxon>
        <taxon>Acetobacterales</taxon>
        <taxon>Acetobacteraceae</taxon>
        <taxon>Acetobacter</taxon>
    </lineage>
</organism>
<dbReference type="STRING" id="104099.AD949_03980"/>
<protein>
    <submittedName>
        <fullName evidence="2">Amidase</fullName>
    </submittedName>
</protein>
<dbReference type="SUPFAM" id="SSF75304">
    <property type="entry name" value="Amidase signature (AS) enzymes"/>
    <property type="match status" value="1"/>
</dbReference>
<dbReference type="InterPro" id="IPR036928">
    <property type="entry name" value="AS_sf"/>
</dbReference>
<evidence type="ECO:0000313" key="3">
    <source>
        <dbReference type="Proteomes" id="UP000317617"/>
    </source>
</evidence>
<dbReference type="PANTHER" id="PTHR11895">
    <property type="entry name" value="TRANSAMIDASE"/>
    <property type="match status" value="1"/>
</dbReference>
<dbReference type="AlphaFoldDB" id="A0A4Y3TKQ6"/>
<dbReference type="InterPro" id="IPR000120">
    <property type="entry name" value="Amidase"/>
</dbReference>
<dbReference type="Proteomes" id="UP000317617">
    <property type="component" value="Unassembled WGS sequence"/>
</dbReference>
<dbReference type="OrthoDB" id="9777859at2"/>
<dbReference type="RefSeq" id="WP_052944490.1">
    <property type="nucleotide sequence ID" value="NZ_BJMU01000013.1"/>
</dbReference>
<proteinExistence type="predicted"/>
<sequence length="421" mass="44006">MTQPQITQQDHAAALIRRLETCEPSLKAFTAYDPVRIRADADSAGSGPLSGLSVGVKDIIDLGGYVTGHGSPIYDGNYTRTDAACVTQLRNAGALCAGKTVTTEFAFFRPGPTVNPHATARTPGGSSSGSAAAVAAGVIDIGLASQTAASLTRPASYCGVVGFKPSYGRYAAAGVKSLAPSFDTLGTITRDVATAALADAVLKGPVAAPVAFTPEKPERILLCLTPHWNEAEECTRNAVEKAATLLGEKVPVAELDMRAFKDAATLHVTIMSYEASQALGWEYTHKRDQLSQQITGLLDAGQKISYAAYRAALEQAHALREALSALITPGTVLLAPAAPGEAPLMTEGTGSPIFSRLWTLLRLPTVTLPGLTGVKGLPVGVQLLAGLGEDAELLNYSGWAETLLPRLPKPGLYAACREEIR</sequence>
<dbReference type="Pfam" id="PF01425">
    <property type="entry name" value="Amidase"/>
    <property type="match status" value="1"/>
</dbReference>
<keyword evidence="3" id="KW-1185">Reference proteome</keyword>
<dbReference type="InterPro" id="IPR023631">
    <property type="entry name" value="Amidase_dom"/>
</dbReference>
<dbReference type="PANTHER" id="PTHR11895:SF151">
    <property type="entry name" value="GLUTAMYL-TRNA(GLN) AMIDOTRANSFERASE SUBUNIT A"/>
    <property type="match status" value="1"/>
</dbReference>
<reference evidence="2 3" key="1">
    <citation type="submission" date="2019-06" db="EMBL/GenBank/DDBJ databases">
        <title>Whole genome shotgun sequence of Acetobacter orleanensis NBRC 13752.</title>
        <authorList>
            <person name="Hosoyama A."/>
            <person name="Uohara A."/>
            <person name="Ohji S."/>
            <person name="Ichikawa N."/>
        </authorList>
    </citation>
    <scope>NUCLEOTIDE SEQUENCE [LARGE SCALE GENOMIC DNA]</scope>
    <source>
        <strain evidence="2 3">NBRC 13752</strain>
    </source>
</reference>
<gene>
    <name evidence="2" type="ORF">AOR01nite_20480</name>
</gene>
<dbReference type="EMBL" id="BJMU01000013">
    <property type="protein sequence ID" value="GEB83571.1"/>
    <property type="molecule type" value="Genomic_DNA"/>
</dbReference>
<evidence type="ECO:0000313" key="2">
    <source>
        <dbReference type="EMBL" id="GEB83571.1"/>
    </source>
</evidence>
<dbReference type="Gene3D" id="3.90.1300.10">
    <property type="entry name" value="Amidase signature (AS) domain"/>
    <property type="match status" value="1"/>
</dbReference>